<accession>A0AAX3STP6</accession>
<protein>
    <submittedName>
        <fullName evidence="1">Uncharacterized protein</fullName>
    </submittedName>
</protein>
<evidence type="ECO:0000313" key="1">
    <source>
        <dbReference type="EMBL" id="WFF83320.1"/>
    </source>
</evidence>
<name>A0AAX3STP6_9BURK</name>
<dbReference type="EMBL" id="CP120956">
    <property type="protein sequence ID" value="WFF83320.1"/>
    <property type="molecule type" value="Genomic_DNA"/>
</dbReference>
<organism evidence="1 2">
    <name type="scientific">Delftia tsuruhatensis</name>
    <dbReference type="NCBI Taxonomy" id="180282"/>
    <lineage>
        <taxon>Bacteria</taxon>
        <taxon>Pseudomonadati</taxon>
        <taxon>Pseudomonadota</taxon>
        <taxon>Betaproteobacteria</taxon>
        <taxon>Burkholderiales</taxon>
        <taxon>Comamonadaceae</taxon>
        <taxon>Delftia</taxon>
    </lineage>
</organism>
<proteinExistence type="predicted"/>
<gene>
    <name evidence="1" type="ORF">PYR84_11685</name>
</gene>
<reference evidence="1" key="1">
    <citation type="submission" date="2023-03" db="EMBL/GenBank/DDBJ databases">
        <title>Synergistic degradation of erythromycin by symbiotic bacteria Ery-6A and Ery-6B and application in simulated water remediation.</title>
        <authorList>
            <person name="Xu S."/>
        </authorList>
    </citation>
    <scope>NUCLEOTIDE SEQUENCE</scope>
    <source>
        <strain evidence="1">Ery-6A</strain>
    </source>
</reference>
<dbReference type="RefSeq" id="WP_277849733.1">
    <property type="nucleotide sequence ID" value="NZ_CP120956.1"/>
</dbReference>
<sequence>MSNEKALFNRINNAVLDLQGADYQSLPRPYRVLVQTLDSEEFHPFTKELTRQVDLEAFLAQSERSAASIVGSARLAWPDDHRQYLGLCLLLLRKFRDQPDQLIPFAHTYFNGNNLTQSLRKFVSSLVLPFVRDFKEHVEYHLEKSPESDEKFNPSKTSMTSTINIQNFQGILGDISGSTIQQTLNMGLSASDLEGLLTHLRKHNVGEPELTELKLAIEADPKPTSPGAFGERVSLWIGKMLSLSASGAWAVSLGTASNLLSSAIATYYGIAA</sequence>
<dbReference type="Proteomes" id="UP001219066">
    <property type="component" value="Chromosome"/>
</dbReference>
<evidence type="ECO:0000313" key="2">
    <source>
        <dbReference type="Proteomes" id="UP001219066"/>
    </source>
</evidence>
<dbReference type="AlphaFoldDB" id="A0AAX3STP6"/>